<dbReference type="Pfam" id="PF05175">
    <property type="entry name" value="MTS"/>
    <property type="match status" value="1"/>
</dbReference>
<dbReference type="PROSITE" id="PS00092">
    <property type="entry name" value="N6_MTASE"/>
    <property type="match status" value="1"/>
</dbReference>
<dbReference type="PANTHER" id="PTHR18895">
    <property type="entry name" value="HEMK METHYLTRANSFERASE"/>
    <property type="match status" value="1"/>
</dbReference>
<dbReference type="InterPro" id="IPR004556">
    <property type="entry name" value="HemK-like"/>
</dbReference>
<evidence type="ECO:0000259" key="7">
    <source>
        <dbReference type="Pfam" id="PF05175"/>
    </source>
</evidence>
<dbReference type="InterPro" id="IPR002052">
    <property type="entry name" value="DNA_methylase_N6_adenine_CS"/>
</dbReference>
<sequence>MKYSQRFQSFHQQLVQIGEEPEAFDFLVRQVFNWTFTDFVFFLQKEEEAEMLAQLESYHKRLIAHEPVQYILGKTDFAGLEFLVDKRVLIPRPETAELVELLLAENPDENVRMVDVGTGSGAIALAVAQKRPTWEVWASDISKEALQVAELNRDRLDLQERVNLQQSDLLTDLTGPFDIIVSNPPYIAWEDREEVGLNVLHSEPHTALFAEEDGLALYRKLATESRTSLKPTGKIYLEIGYKQGQAVQGLFQAAFPKARVRVLQDQFGQDRMVVVDGHLKE</sequence>
<feature type="coiled-coil region" evidence="6">
    <location>
        <begin position="141"/>
        <end position="168"/>
    </location>
</feature>
<dbReference type="Proteomes" id="UP000461595">
    <property type="component" value="Unassembled WGS sequence"/>
</dbReference>
<dbReference type="InterPro" id="IPR007848">
    <property type="entry name" value="Small_mtfrase_dom"/>
</dbReference>
<evidence type="ECO:0000256" key="6">
    <source>
        <dbReference type="SAM" id="Coils"/>
    </source>
</evidence>
<evidence type="ECO:0000256" key="4">
    <source>
        <dbReference type="ARBA" id="ARBA00048391"/>
    </source>
</evidence>
<evidence type="ECO:0000259" key="8">
    <source>
        <dbReference type="Pfam" id="PF17827"/>
    </source>
</evidence>
<feature type="binding site" evidence="5">
    <location>
        <begin position="117"/>
        <end position="121"/>
    </location>
    <ligand>
        <name>S-adenosyl-L-methionine</name>
        <dbReference type="ChEBI" id="CHEBI:59789"/>
    </ligand>
</feature>
<dbReference type="GO" id="GO:0003676">
    <property type="term" value="F:nucleic acid binding"/>
    <property type="evidence" value="ECO:0007669"/>
    <property type="project" value="InterPro"/>
</dbReference>
<feature type="domain" description="Methyltransferase small" evidence="7">
    <location>
        <begin position="102"/>
        <end position="191"/>
    </location>
</feature>
<keyword evidence="1 5" id="KW-0489">Methyltransferase</keyword>
<dbReference type="EMBL" id="WSRS01000009">
    <property type="protein sequence ID" value="MVX58422.1"/>
    <property type="molecule type" value="Genomic_DNA"/>
</dbReference>
<keyword evidence="3 5" id="KW-0949">S-adenosyl-L-methionine</keyword>
<feature type="domain" description="Release factor glutamine methyltransferase N-terminal" evidence="8">
    <location>
        <begin position="12"/>
        <end position="73"/>
    </location>
</feature>
<dbReference type="InterPro" id="IPR019874">
    <property type="entry name" value="RF_methyltr_PrmC"/>
</dbReference>
<feature type="binding site" evidence="5">
    <location>
        <position position="183"/>
    </location>
    <ligand>
        <name>S-adenosyl-L-methionine</name>
        <dbReference type="ChEBI" id="CHEBI:59789"/>
    </ligand>
</feature>
<keyword evidence="2 5" id="KW-0808">Transferase</keyword>
<dbReference type="CDD" id="cd02440">
    <property type="entry name" value="AdoMet_MTases"/>
    <property type="match status" value="1"/>
</dbReference>
<gene>
    <name evidence="5 9" type="primary">prmC</name>
    <name evidence="9" type="ORF">E5983_01985</name>
</gene>
<evidence type="ECO:0000313" key="9">
    <source>
        <dbReference type="EMBL" id="MVX58422.1"/>
    </source>
</evidence>
<dbReference type="GO" id="GO:0032259">
    <property type="term" value="P:methylation"/>
    <property type="evidence" value="ECO:0007669"/>
    <property type="project" value="UniProtKB-KW"/>
</dbReference>
<evidence type="ECO:0000313" key="10">
    <source>
        <dbReference type="Proteomes" id="UP000461595"/>
    </source>
</evidence>
<dbReference type="OrthoDB" id="9800643at2"/>
<keyword evidence="6" id="KW-0175">Coiled coil</keyword>
<proteinExistence type="inferred from homology"/>
<name>A0A7X3KC06_9STRE</name>
<dbReference type="InterPro" id="IPR040758">
    <property type="entry name" value="PrmC_N"/>
</dbReference>
<dbReference type="InterPro" id="IPR029063">
    <property type="entry name" value="SAM-dependent_MTases_sf"/>
</dbReference>
<dbReference type="HAMAP" id="MF_02126">
    <property type="entry name" value="RF_methyltr_PrmC"/>
    <property type="match status" value="1"/>
</dbReference>
<dbReference type="AlphaFoldDB" id="A0A7X3KC06"/>
<dbReference type="Gene3D" id="3.40.50.150">
    <property type="entry name" value="Vaccinia Virus protein VP39"/>
    <property type="match status" value="1"/>
</dbReference>
<evidence type="ECO:0000256" key="2">
    <source>
        <dbReference type="ARBA" id="ARBA00022679"/>
    </source>
</evidence>
<dbReference type="Pfam" id="PF17827">
    <property type="entry name" value="PrmC_N"/>
    <property type="match status" value="1"/>
</dbReference>
<evidence type="ECO:0000256" key="5">
    <source>
        <dbReference type="HAMAP-Rule" id="MF_02126"/>
    </source>
</evidence>
<dbReference type="NCBIfam" id="TIGR00536">
    <property type="entry name" value="hemK_fam"/>
    <property type="match status" value="1"/>
</dbReference>
<dbReference type="EC" id="2.1.1.297" evidence="5"/>
<evidence type="ECO:0000256" key="1">
    <source>
        <dbReference type="ARBA" id="ARBA00022603"/>
    </source>
</evidence>
<dbReference type="SUPFAM" id="SSF53335">
    <property type="entry name" value="S-adenosyl-L-methionine-dependent methyltransferases"/>
    <property type="match status" value="1"/>
</dbReference>
<dbReference type="InterPro" id="IPR050320">
    <property type="entry name" value="N5-glutamine_MTase"/>
</dbReference>
<feature type="binding site" evidence="5">
    <location>
        <begin position="183"/>
        <end position="186"/>
    </location>
    <ligand>
        <name>substrate</name>
    </ligand>
</feature>
<dbReference type="PANTHER" id="PTHR18895:SF74">
    <property type="entry name" value="MTRF1L RELEASE FACTOR GLUTAMINE METHYLTRANSFERASE"/>
    <property type="match status" value="1"/>
</dbReference>
<feature type="binding site" evidence="5">
    <location>
        <position position="140"/>
    </location>
    <ligand>
        <name>S-adenosyl-L-methionine</name>
        <dbReference type="ChEBI" id="CHEBI:59789"/>
    </ligand>
</feature>
<comment type="caution">
    <text evidence="9">The sequence shown here is derived from an EMBL/GenBank/DDBJ whole genome shotgun (WGS) entry which is preliminary data.</text>
</comment>
<accession>A0A7X3KC06</accession>
<organism evidence="9 10">
    <name type="scientific">Streptococcus danieliae</name>
    <dbReference type="NCBI Taxonomy" id="747656"/>
    <lineage>
        <taxon>Bacteria</taxon>
        <taxon>Bacillati</taxon>
        <taxon>Bacillota</taxon>
        <taxon>Bacilli</taxon>
        <taxon>Lactobacillales</taxon>
        <taxon>Streptococcaceae</taxon>
        <taxon>Streptococcus</taxon>
    </lineage>
</organism>
<dbReference type="Gene3D" id="1.10.8.10">
    <property type="entry name" value="DNA helicase RuvA subunit, C-terminal domain"/>
    <property type="match status" value="1"/>
</dbReference>
<dbReference type="GO" id="GO:0102559">
    <property type="term" value="F:peptide chain release factor N(5)-glutamine methyltransferase activity"/>
    <property type="evidence" value="ECO:0007669"/>
    <property type="project" value="UniProtKB-EC"/>
</dbReference>
<comment type="caution">
    <text evidence="5">Lacks conserved residue(s) required for the propagation of feature annotation.</text>
</comment>
<comment type="catalytic activity">
    <reaction evidence="4 5">
        <text>L-glutaminyl-[peptide chain release factor] + S-adenosyl-L-methionine = N(5)-methyl-L-glutaminyl-[peptide chain release factor] + S-adenosyl-L-homocysteine + H(+)</text>
        <dbReference type="Rhea" id="RHEA:42896"/>
        <dbReference type="Rhea" id="RHEA-COMP:10271"/>
        <dbReference type="Rhea" id="RHEA-COMP:10272"/>
        <dbReference type="ChEBI" id="CHEBI:15378"/>
        <dbReference type="ChEBI" id="CHEBI:30011"/>
        <dbReference type="ChEBI" id="CHEBI:57856"/>
        <dbReference type="ChEBI" id="CHEBI:59789"/>
        <dbReference type="ChEBI" id="CHEBI:61891"/>
        <dbReference type="EC" id="2.1.1.297"/>
    </reaction>
</comment>
<dbReference type="RefSeq" id="WP_160332248.1">
    <property type="nucleotide sequence ID" value="NZ_WSRS01000009.1"/>
</dbReference>
<reference evidence="9 10" key="1">
    <citation type="submission" date="2019-12" db="EMBL/GenBank/DDBJ databases">
        <title>Microbes associate with the intestines of laboratory mice.</title>
        <authorList>
            <person name="Navarre W."/>
            <person name="Wong E."/>
        </authorList>
    </citation>
    <scope>NUCLEOTIDE SEQUENCE [LARGE SCALE GENOMIC DNA]</scope>
    <source>
        <strain evidence="9 10">NM51_B2-22</strain>
    </source>
</reference>
<comment type="function">
    <text evidence="5">Methylates the class 1 translation termination release factors RF1/PrfA and RF2/PrfB on the glutamine residue of the universally conserved GGQ motif.</text>
</comment>
<dbReference type="NCBIfam" id="TIGR03534">
    <property type="entry name" value="RF_mod_PrmC"/>
    <property type="match status" value="1"/>
</dbReference>
<protein>
    <recommendedName>
        <fullName evidence="5">Release factor glutamine methyltransferase</fullName>
        <shortName evidence="5">RF MTase</shortName>
        <ecNumber evidence="5">2.1.1.297</ecNumber>
    </recommendedName>
    <alternativeName>
        <fullName evidence="5">N5-glutamine methyltransferase PrmC</fullName>
    </alternativeName>
    <alternativeName>
        <fullName evidence="5">Protein-(glutamine-N5) MTase PrmC</fullName>
    </alternativeName>
    <alternativeName>
        <fullName evidence="5">Protein-glutamine N-methyltransferase PrmC</fullName>
    </alternativeName>
</protein>
<evidence type="ECO:0000256" key="3">
    <source>
        <dbReference type="ARBA" id="ARBA00022691"/>
    </source>
</evidence>
<comment type="similarity">
    <text evidence="5">Belongs to the protein N5-glutamine methyltransferase family. PrmC subfamily.</text>
</comment>